<reference evidence="2 3" key="1">
    <citation type="submission" date="2019-01" db="EMBL/GenBank/DDBJ databases">
        <authorList>
            <person name="Sayadi A."/>
        </authorList>
    </citation>
    <scope>NUCLEOTIDE SEQUENCE [LARGE SCALE GENOMIC DNA]</scope>
</reference>
<dbReference type="EMBL" id="CAACVG010001435">
    <property type="protein sequence ID" value="VEN35303.1"/>
    <property type="molecule type" value="Genomic_DNA"/>
</dbReference>
<proteinExistence type="predicted"/>
<evidence type="ECO:0000256" key="1">
    <source>
        <dbReference type="SAM" id="SignalP"/>
    </source>
</evidence>
<dbReference type="Proteomes" id="UP000410492">
    <property type="component" value="Unassembled WGS sequence"/>
</dbReference>
<feature type="non-terminal residue" evidence="2">
    <location>
        <position position="38"/>
    </location>
</feature>
<feature type="chain" id="PRO_5024791087" evidence="1">
    <location>
        <begin position="24"/>
        <end position="38"/>
    </location>
</feature>
<protein>
    <submittedName>
        <fullName evidence="2">Uncharacterized protein</fullName>
    </submittedName>
</protein>
<feature type="signal peptide" evidence="1">
    <location>
        <begin position="1"/>
        <end position="23"/>
    </location>
</feature>
<name>A0A653BIJ0_CALMS</name>
<accession>A0A653BIJ0</accession>
<dbReference type="AlphaFoldDB" id="A0A653BIJ0"/>
<evidence type="ECO:0000313" key="3">
    <source>
        <dbReference type="Proteomes" id="UP000410492"/>
    </source>
</evidence>
<evidence type="ECO:0000313" key="2">
    <source>
        <dbReference type="EMBL" id="VEN35303.1"/>
    </source>
</evidence>
<gene>
    <name evidence="2" type="ORF">CALMAC_LOCUS1241</name>
</gene>
<organism evidence="2 3">
    <name type="scientific">Callosobruchus maculatus</name>
    <name type="common">Southern cowpea weevil</name>
    <name type="synonym">Pulse bruchid</name>
    <dbReference type="NCBI Taxonomy" id="64391"/>
    <lineage>
        <taxon>Eukaryota</taxon>
        <taxon>Metazoa</taxon>
        <taxon>Ecdysozoa</taxon>
        <taxon>Arthropoda</taxon>
        <taxon>Hexapoda</taxon>
        <taxon>Insecta</taxon>
        <taxon>Pterygota</taxon>
        <taxon>Neoptera</taxon>
        <taxon>Endopterygota</taxon>
        <taxon>Coleoptera</taxon>
        <taxon>Polyphaga</taxon>
        <taxon>Cucujiformia</taxon>
        <taxon>Chrysomeloidea</taxon>
        <taxon>Chrysomelidae</taxon>
        <taxon>Bruchinae</taxon>
        <taxon>Bruchini</taxon>
        <taxon>Callosobruchus</taxon>
    </lineage>
</organism>
<keyword evidence="1" id="KW-0732">Signal</keyword>
<keyword evidence="3" id="KW-1185">Reference proteome</keyword>
<sequence length="38" mass="4227">MCPKGVFLAWLGIHVIMFSSISAAKESKNWVGSFRKIS</sequence>